<evidence type="ECO:0000259" key="3">
    <source>
        <dbReference type="PROSITE" id="PS50011"/>
    </source>
</evidence>
<dbReference type="PANTHER" id="PTHR27001">
    <property type="entry name" value="OS01G0253100 PROTEIN"/>
    <property type="match status" value="1"/>
</dbReference>
<dbReference type="GO" id="GO:0005524">
    <property type="term" value="F:ATP binding"/>
    <property type="evidence" value="ECO:0007669"/>
    <property type="project" value="UniProtKB-KW"/>
</dbReference>
<dbReference type="Gene3D" id="1.10.510.10">
    <property type="entry name" value="Transferase(Phosphotransferase) domain 1"/>
    <property type="match status" value="1"/>
</dbReference>
<organism evidence="4 5">
    <name type="scientific">Chara braunii</name>
    <name type="common">Braun's stonewort</name>
    <dbReference type="NCBI Taxonomy" id="69332"/>
    <lineage>
        <taxon>Eukaryota</taxon>
        <taxon>Viridiplantae</taxon>
        <taxon>Streptophyta</taxon>
        <taxon>Charophyceae</taxon>
        <taxon>Charales</taxon>
        <taxon>Characeae</taxon>
        <taxon>Chara</taxon>
    </lineage>
</organism>
<feature type="domain" description="Protein kinase" evidence="3">
    <location>
        <begin position="1"/>
        <end position="310"/>
    </location>
</feature>
<dbReference type="InterPro" id="IPR001245">
    <property type="entry name" value="Ser-Thr/Tyr_kinase_cat_dom"/>
</dbReference>
<dbReference type="OrthoDB" id="543442at2759"/>
<dbReference type="GO" id="GO:0004672">
    <property type="term" value="F:protein kinase activity"/>
    <property type="evidence" value="ECO:0007669"/>
    <property type="project" value="InterPro"/>
</dbReference>
<evidence type="ECO:0000313" key="5">
    <source>
        <dbReference type="Proteomes" id="UP000265515"/>
    </source>
</evidence>
<dbReference type="InterPro" id="IPR008271">
    <property type="entry name" value="Ser/Thr_kinase_AS"/>
</dbReference>
<proteinExistence type="predicted"/>
<dbReference type="SUPFAM" id="SSF56112">
    <property type="entry name" value="Protein kinase-like (PK-like)"/>
    <property type="match status" value="1"/>
</dbReference>
<dbReference type="InterPro" id="IPR011009">
    <property type="entry name" value="Kinase-like_dom_sf"/>
</dbReference>
<sequence length="310" mass="35354">MMIGEQPKDVAIKVMKGERDEAKYKQFIAEVKMVDYVRHKHLCRLIGYCMEMNRCILVYPFIPGGSLYDRLQHADRSLRHHAVPHQQAIARLDSNGIRGEPLTWMERTSIAHQVGKGLCYIHHDLEKPLLHRDIKSKNVMIEGSGNSLHACFIDFGLARPGALCRQEGMTSSHMINGHTVFTIAGTPGYMAPEYESGREVTAKNDVYAFGVVLLELVTGMRAITKTPEGKPFSLVFWAAQWLSRPRIHLSNEQLAEMVDPWLIARDSSHEREWEWDKVYALAMLGYCCTHLDPSHRPSMETVMDRIRAIL</sequence>
<dbReference type="EMBL" id="BFEA01000089">
    <property type="protein sequence ID" value="GBG67573.1"/>
    <property type="molecule type" value="Genomic_DNA"/>
</dbReference>
<keyword evidence="2" id="KW-0067">ATP-binding</keyword>
<comment type="caution">
    <text evidence="4">The sequence shown here is derived from an EMBL/GenBank/DDBJ whole genome shotgun (WGS) entry which is preliminary data.</text>
</comment>
<keyword evidence="5" id="KW-1185">Reference proteome</keyword>
<evidence type="ECO:0000256" key="2">
    <source>
        <dbReference type="ARBA" id="ARBA00022840"/>
    </source>
</evidence>
<dbReference type="STRING" id="69332.A0A388KCA1"/>
<dbReference type="Gene3D" id="3.30.200.20">
    <property type="entry name" value="Phosphorylase Kinase, domain 1"/>
    <property type="match status" value="1"/>
</dbReference>
<dbReference type="Proteomes" id="UP000265515">
    <property type="component" value="Unassembled WGS sequence"/>
</dbReference>
<dbReference type="GO" id="GO:0005886">
    <property type="term" value="C:plasma membrane"/>
    <property type="evidence" value="ECO:0007669"/>
    <property type="project" value="TreeGrafter"/>
</dbReference>
<dbReference type="PANTHER" id="PTHR27001:SF931">
    <property type="entry name" value="OS11G0664100 PROTEIN"/>
    <property type="match status" value="1"/>
</dbReference>
<reference evidence="4 5" key="1">
    <citation type="journal article" date="2018" name="Cell">
        <title>The Chara Genome: Secondary Complexity and Implications for Plant Terrestrialization.</title>
        <authorList>
            <person name="Nishiyama T."/>
            <person name="Sakayama H."/>
            <person name="Vries J.D."/>
            <person name="Buschmann H."/>
            <person name="Saint-Marcoux D."/>
            <person name="Ullrich K.K."/>
            <person name="Haas F.B."/>
            <person name="Vanderstraeten L."/>
            <person name="Becker D."/>
            <person name="Lang D."/>
            <person name="Vosolsobe S."/>
            <person name="Rombauts S."/>
            <person name="Wilhelmsson P.K.I."/>
            <person name="Janitza P."/>
            <person name="Kern R."/>
            <person name="Heyl A."/>
            <person name="Rumpler F."/>
            <person name="Villalobos L.I.A.C."/>
            <person name="Clay J.M."/>
            <person name="Skokan R."/>
            <person name="Toyoda A."/>
            <person name="Suzuki Y."/>
            <person name="Kagoshima H."/>
            <person name="Schijlen E."/>
            <person name="Tajeshwar N."/>
            <person name="Catarino B."/>
            <person name="Hetherington A.J."/>
            <person name="Saltykova A."/>
            <person name="Bonnot C."/>
            <person name="Breuninger H."/>
            <person name="Symeonidi A."/>
            <person name="Radhakrishnan G.V."/>
            <person name="Van Nieuwerburgh F."/>
            <person name="Deforce D."/>
            <person name="Chang C."/>
            <person name="Karol K.G."/>
            <person name="Hedrich R."/>
            <person name="Ulvskov P."/>
            <person name="Glockner G."/>
            <person name="Delwiche C.F."/>
            <person name="Petrasek J."/>
            <person name="Van de Peer Y."/>
            <person name="Friml J."/>
            <person name="Beilby M."/>
            <person name="Dolan L."/>
            <person name="Kohara Y."/>
            <person name="Sugano S."/>
            <person name="Fujiyama A."/>
            <person name="Delaux P.-M."/>
            <person name="Quint M."/>
            <person name="TheiBen G."/>
            <person name="Hagemann M."/>
            <person name="Harholt J."/>
            <person name="Dunand C."/>
            <person name="Zachgo S."/>
            <person name="Langdale J."/>
            <person name="Maumus F."/>
            <person name="Straeten D.V.D."/>
            <person name="Gould S.B."/>
            <person name="Rensing S.A."/>
        </authorList>
    </citation>
    <scope>NUCLEOTIDE SEQUENCE [LARGE SCALE GENOMIC DNA]</scope>
    <source>
        <strain evidence="4 5">S276</strain>
    </source>
</reference>
<evidence type="ECO:0000256" key="1">
    <source>
        <dbReference type="ARBA" id="ARBA00022741"/>
    </source>
</evidence>
<evidence type="ECO:0000313" key="4">
    <source>
        <dbReference type="EMBL" id="GBG67573.1"/>
    </source>
</evidence>
<protein>
    <recommendedName>
        <fullName evidence="3">Protein kinase domain-containing protein</fullName>
    </recommendedName>
</protein>
<name>A0A388KCA1_CHABU</name>
<dbReference type="PROSITE" id="PS50011">
    <property type="entry name" value="PROTEIN_KINASE_DOM"/>
    <property type="match status" value="1"/>
</dbReference>
<dbReference type="Gramene" id="GBG67573">
    <property type="protein sequence ID" value="GBG67573"/>
    <property type="gene ID" value="CBR_g702"/>
</dbReference>
<dbReference type="InterPro" id="IPR000719">
    <property type="entry name" value="Prot_kinase_dom"/>
</dbReference>
<dbReference type="PROSITE" id="PS00108">
    <property type="entry name" value="PROTEIN_KINASE_ST"/>
    <property type="match status" value="1"/>
</dbReference>
<dbReference type="AlphaFoldDB" id="A0A388KCA1"/>
<keyword evidence="1" id="KW-0547">Nucleotide-binding</keyword>
<accession>A0A388KCA1</accession>
<gene>
    <name evidence="4" type="ORF">CBR_g702</name>
</gene>
<dbReference type="SMART" id="SM00220">
    <property type="entry name" value="S_TKc"/>
    <property type="match status" value="1"/>
</dbReference>
<dbReference type="Pfam" id="PF07714">
    <property type="entry name" value="PK_Tyr_Ser-Thr"/>
    <property type="match status" value="1"/>
</dbReference>